<dbReference type="EMBL" id="AMZO01000011">
    <property type="protein sequence ID" value="ELR66105.1"/>
    <property type="molecule type" value="Genomic_DNA"/>
</dbReference>
<dbReference type="Proteomes" id="UP000011134">
    <property type="component" value="Unassembled WGS sequence"/>
</dbReference>
<dbReference type="PATRIC" id="fig|1056511.3.peg.1776"/>
<sequence length="41" mass="4132">MDTYKIIATPQASSGQAQDSCKILTLNAGGIGTASGSGQCW</sequence>
<name>L8JB73_9GAMM</name>
<keyword evidence="2" id="KW-1185">Reference proteome</keyword>
<dbReference type="AlphaFoldDB" id="L8JB73"/>
<protein>
    <submittedName>
        <fullName evidence="1">Uncharacterized protein</fullName>
    </submittedName>
</protein>
<organism evidence="1 2">
    <name type="scientific">Photobacterium marinum</name>
    <dbReference type="NCBI Taxonomy" id="1056511"/>
    <lineage>
        <taxon>Bacteria</taxon>
        <taxon>Pseudomonadati</taxon>
        <taxon>Pseudomonadota</taxon>
        <taxon>Gammaproteobacteria</taxon>
        <taxon>Vibrionales</taxon>
        <taxon>Vibrionaceae</taxon>
        <taxon>Photobacterium</taxon>
    </lineage>
</organism>
<proteinExistence type="predicted"/>
<reference evidence="1 2" key="1">
    <citation type="submission" date="2012-12" db="EMBL/GenBank/DDBJ databases">
        <title>Genome Assembly of Photobacterium sp. AK15.</title>
        <authorList>
            <person name="Khatri I."/>
            <person name="Vaidya B."/>
            <person name="Srinivas T.N.R."/>
            <person name="Subramanian S."/>
            <person name="Pinnaka A."/>
        </authorList>
    </citation>
    <scope>NUCLEOTIDE SEQUENCE [LARGE SCALE GENOMIC DNA]</scope>
    <source>
        <strain evidence="1 2">AK15</strain>
    </source>
</reference>
<evidence type="ECO:0000313" key="1">
    <source>
        <dbReference type="EMBL" id="ELR66105.1"/>
    </source>
</evidence>
<accession>L8JB73</accession>
<comment type="caution">
    <text evidence="1">The sequence shown here is derived from an EMBL/GenBank/DDBJ whole genome shotgun (WGS) entry which is preliminary data.</text>
</comment>
<gene>
    <name evidence="1" type="ORF">C942_00291</name>
</gene>
<evidence type="ECO:0000313" key="2">
    <source>
        <dbReference type="Proteomes" id="UP000011134"/>
    </source>
</evidence>